<protein>
    <submittedName>
        <fullName evidence="1">Uncharacterized protein</fullName>
    </submittedName>
</protein>
<evidence type="ECO:0000313" key="2">
    <source>
        <dbReference type="Proteomes" id="UP001060215"/>
    </source>
</evidence>
<dbReference type="EMBL" id="CM045761">
    <property type="protein sequence ID" value="KAI8013948.1"/>
    <property type="molecule type" value="Genomic_DNA"/>
</dbReference>
<sequence length="122" mass="14183">MAIDLSVNSEEPKRFSQALRQLQLLQQAVHHFLPPVLLQLFSQACYTSSAILRGVECFIAFVQINLRFVNETEEFAFGLNSVCFFFFHRPTANPNNLEEEKFVKDMEMNNLKKFVNQGFDFL</sequence>
<comment type="caution">
    <text evidence="1">The sequence shown here is derived from an EMBL/GenBank/DDBJ whole genome shotgun (WGS) entry which is preliminary data.</text>
</comment>
<keyword evidence="2" id="KW-1185">Reference proteome</keyword>
<proteinExistence type="predicted"/>
<dbReference type="Proteomes" id="UP001060215">
    <property type="component" value="Chromosome 4"/>
</dbReference>
<accession>A0ACC0HMP0</accession>
<gene>
    <name evidence="1" type="ORF">LOK49_LG05G01289</name>
</gene>
<reference evidence="1 2" key="1">
    <citation type="journal article" date="2022" name="Plant J.">
        <title>Chromosome-level genome of Camellia lanceoleosa provides a valuable resource for understanding genome evolution and self-incompatibility.</title>
        <authorList>
            <person name="Gong W."/>
            <person name="Xiao S."/>
            <person name="Wang L."/>
            <person name="Liao Z."/>
            <person name="Chang Y."/>
            <person name="Mo W."/>
            <person name="Hu G."/>
            <person name="Li W."/>
            <person name="Zhao G."/>
            <person name="Zhu H."/>
            <person name="Hu X."/>
            <person name="Ji K."/>
            <person name="Xiang X."/>
            <person name="Song Q."/>
            <person name="Yuan D."/>
            <person name="Jin S."/>
            <person name="Zhang L."/>
        </authorList>
    </citation>
    <scope>NUCLEOTIDE SEQUENCE [LARGE SCALE GENOMIC DNA]</scope>
    <source>
        <strain evidence="1">SQ_2022a</strain>
    </source>
</reference>
<name>A0ACC0HMP0_9ERIC</name>
<organism evidence="1 2">
    <name type="scientific">Camellia lanceoleosa</name>
    <dbReference type="NCBI Taxonomy" id="1840588"/>
    <lineage>
        <taxon>Eukaryota</taxon>
        <taxon>Viridiplantae</taxon>
        <taxon>Streptophyta</taxon>
        <taxon>Embryophyta</taxon>
        <taxon>Tracheophyta</taxon>
        <taxon>Spermatophyta</taxon>
        <taxon>Magnoliopsida</taxon>
        <taxon>eudicotyledons</taxon>
        <taxon>Gunneridae</taxon>
        <taxon>Pentapetalae</taxon>
        <taxon>asterids</taxon>
        <taxon>Ericales</taxon>
        <taxon>Theaceae</taxon>
        <taxon>Camellia</taxon>
    </lineage>
</organism>
<evidence type="ECO:0000313" key="1">
    <source>
        <dbReference type="EMBL" id="KAI8013948.1"/>
    </source>
</evidence>